<sequence length="73" mass="8230">MASTEYEQMINLNNDGEMTIFETEAEQEIVTTEEQEADGNEEIETRELAANADVYSKPDTEATVVGNTKKRKK</sequence>
<comment type="caution">
    <text evidence="1">The sequence shown here is derived from an EMBL/GenBank/DDBJ whole genome shotgun (WGS) entry which is preliminary data.</text>
</comment>
<reference evidence="1 2" key="2">
    <citation type="submission" date="2009-03" db="EMBL/GenBank/DDBJ databases">
        <title>Draft genome sequence of Roseburia inulinivorans (DSM 16841).</title>
        <authorList>
            <person name="Sudarsanam P."/>
            <person name="Ley R."/>
            <person name="Guruge J."/>
            <person name="Turnbaugh P.J."/>
            <person name="Mahowald M."/>
            <person name="Liep D."/>
            <person name="Gordon J."/>
        </authorList>
    </citation>
    <scope>NUCLEOTIDE SEQUENCE [LARGE SCALE GENOMIC DNA]</scope>
    <source>
        <strain evidence="1 2">DSM 16841</strain>
    </source>
</reference>
<name>C0FY21_9FIRM</name>
<gene>
    <name evidence="1" type="ORF">ROSEINA2194_03660</name>
</gene>
<dbReference type="EMBL" id="ACFY01000153">
    <property type="protein sequence ID" value="EEG92507.1"/>
    <property type="molecule type" value="Genomic_DNA"/>
</dbReference>
<proteinExistence type="predicted"/>
<dbReference type="AlphaFoldDB" id="C0FY21"/>
<reference evidence="1 2" key="1">
    <citation type="submission" date="2009-02" db="EMBL/GenBank/DDBJ databases">
        <authorList>
            <person name="Fulton L."/>
            <person name="Clifton S."/>
            <person name="Fulton B."/>
            <person name="Xu J."/>
            <person name="Minx P."/>
            <person name="Pepin K.H."/>
            <person name="Johnson M."/>
            <person name="Bhonagiri V."/>
            <person name="Nash W.E."/>
            <person name="Mardis E.R."/>
            <person name="Wilson R.K."/>
        </authorList>
    </citation>
    <scope>NUCLEOTIDE SEQUENCE [LARGE SCALE GENOMIC DNA]</scope>
    <source>
        <strain evidence="1 2">DSM 16841</strain>
    </source>
</reference>
<evidence type="ECO:0000313" key="2">
    <source>
        <dbReference type="Proteomes" id="UP000003561"/>
    </source>
</evidence>
<protein>
    <submittedName>
        <fullName evidence="1">Uncharacterized protein</fullName>
    </submittedName>
</protein>
<evidence type="ECO:0000313" key="1">
    <source>
        <dbReference type="EMBL" id="EEG92507.1"/>
    </source>
</evidence>
<organism evidence="1 2">
    <name type="scientific">Roseburia inulinivorans DSM 16841</name>
    <dbReference type="NCBI Taxonomy" id="622312"/>
    <lineage>
        <taxon>Bacteria</taxon>
        <taxon>Bacillati</taxon>
        <taxon>Bacillota</taxon>
        <taxon>Clostridia</taxon>
        <taxon>Lachnospirales</taxon>
        <taxon>Lachnospiraceae</taxon>
        <taxon>Roseburia</taxon>
    </lineage>
</organism>
<dbReference type="Proteomes" id="UP000003561">
    <property type="component" value="Unassembled WGS sequence"/>
</dbReference>
<accession>C0FY21</accession>